<proteinExistence type="predicted"/>
<dbReference type="RefSeq" id="WP_380974283.1">
    <property type="nucleotide sequence ID" value="NZ_JBHTEF010000001.1"/>
</dbReference>
<dbReference type="InterPro" id="IPR012338">
    <property type="entry name" value="Beta-lactam/transpept-like"/>
</dbReference>
<accession>A0ABW2SNN7</accession>
<dbReference type="Proteomes" id="UP001596527">
    <property type="component" value="Unassembled WGS sequence"/>
</dbReference>
<gene>
    <name evidence="2" type="ORF">ACFQWG_08355</name>
</gene>
<dbReference type="GO" id="GO:0016787">
    <property type="term" value="F:hydrolase activity"/>
    <property type="evidence" value="ECO:0007669"/>
    <property type="project" value="UniProtKB-KW"/>
</dbReference>
<keyword evidence="3" id="KW-1185">Reference proteome</keyword>
<evidence type="ECO:0000313" key="3">
    <source>
        <dbReference type="Proteomes" id="UP001596527"/>
    </source>
</evidence>
<dbReference type="PANTHER" id="PTHR43283:SF7">
    <property type="entry name" value="BETA-LACTAMASE-RELATED DOMAIN-CONTAINING PROTEIN"/>
    <property type="match status" value="1"/>
</dbReference>
<name>A0ABW2SNN7_9ACTO</name>
<protein>
    <submittedName>
        <fullName evidence="2">Serine hydrolase domain-containing protein</fullName>
        <ecNumber evidence="2">3.-.-.-</ecNumber>
    </submittedName>
</protein>
<dbReference type="PANTHER" id="PTHR43283">
    <property type="entry name" value="BETA-LACTAMASE-RELATED"/>
    <property type="match status" value="1"/>
</dbReference>
<dbReference type="Pfam" id="PF00144">
    <property type="entry name" value="Beta-lactamase"/>
    <property type="match status" value="1"/>
</dbReference>
<evidence type="ECO:0000313" key="2">
    <source>
        <dbReference type="EMBL" id="MFC7581208.1"/>
    </source>
</evidence>
<dbReference type="Gene3D" id="3.40.710.10">
    <property type="entry name" value="DD-peptidase/beta-lactamase superfamily"/>
    <property type="match status" value="1"/>
</dbReference>
<keyword evidence="2" id="KW-0378">Hydrolase</keyword>
<dbReference type="SUPFAM" id="SSF56601">
    <property type="entry name" value="beta-lactamase/transpeptidase-like"/>
    <property type="match status" value="1"/>
</dbReference>
<feature type="domain" description="Beta-lactamase-related" evidence="1">
    <location>
        <begin position="35"/>
        <end position="290"/>
    </location>
</feature>
<dbReference type="EC" id="3.-.-.-" evidence="2"/>
<evidence type="ECO:0000259" key="1">
    <source>
        <dbReference type="Pfam" id="PF00144"/>
    </source>
</evidence>
<comment type="caution">
    <text evidence="2">The sequence shown here is derived from an EMBL/GenBank/DDBJ whole genome shotgun (WGS) entry which is preliminary data.</text>
</comment>
<dbReference type="EMBL" id="JBHTEF010000001">
    <property type="protein sequence ID" value="MFC7581208.1"/>
    <property type="molecule type" value="Genomic_DNA"/>
</dbReference>
<organism evidence="2 3">
    <name type="scientific">Schaalia naturae</name>
    <dbReference type="NCBI Taxonomy" id="635203"/>
    <lineage>
        <taxon>Bacteria</taxon>
        <taxon>Bacillati</taxon>
        <taxon>Actinomycetota</taxon>
        <taxon>Actinomycetes</taxon>
        <taxon>Actinomycetales</taxon>
        <taxon>Actinomycetaceae</taxon>
        <taxon>Schaalia</taxon>
    </lineage>
</organism>
<dbReference type="InterPro" id="IPR001466">
    <property type="entry name" value="Beta-lactam-related"/>
</dbReference>
<dbReference type="InterPro" id="IPR050789">
    <property type="entry name" value="Diverse_Enzym_Activities"/>
</dbReference>
<reference evidence="3" key="1">
    <citation type="journal article" date="2019" name="Int. J. Syst. Evol. Microbiol.">
        <title>The Global Catalogue of Microorganisms (GCM) 10K type strain sequencing project: providing services to taxonomists for standard genome sequencing and annotation.</title>
        <authorList>
            <consortium name="The Broad Institute Genomics Platform"/>
            <consortium name="The Broad Institute Genome Sequencing Center for Infectious Disease"/>
            <person name="Wu L."/>
            <person name="Ma J."/>
        </authorList>
    </citation>
    <scope>NUCLEOTIDE SEQUENCE [LARGE SCALE GENOMIC DNA]</scope>
    <source>
        <strain evidence="3">CCUG 56698</strain>
    </source>
</reference>
<sequence>MIDFSPFRLSVAEQHLGVSGVHVLHRDASSGRRIGEEHRFRSDDRVCLYSASKTFTAAGVGIAMGEGLLTAEDRLLDAFPEYRDHAGEGVGAITVRHLLTMTSGSPDTWFGPGQLEAEDRLGAFLATPLAHEPGAFFEYSNACTYALGRLVERRSGQDLRDYLVPRLFDRLGIANPQWHRCPRGHSLAASGLFLTTSELARLGETLLDGGSFRGTRVIPRGFVDAMHADWVDTRLGRPDREVDPEGEGYGLQVWRCTVPGAWRADGKYGQFSVVLPEQDACVTLTSHFEGAIDDILRAVWRDILPQL</sequence>